<name>A0A0A8Y196_ARUDO</name>
<reference evidence="1" key="1">
    <citation type="submission" date="2014-09" db="EMBL/GenBank/DDBJ databases">
        <authorList>
            <person name="Magalhaes I.L.F."/>
            <person name="Oliveira U."/>
            <person name="Santos F.R."/>
            <person name="Vidigal T.H.D.A."/>
            <person name="Brescovit A.D."/>
            <person name="Santos A.J."/>
        </authorList>
    </citation>
    <scope>NUCLEOTIDE SEQUENCE</scope>
    <source>
        <tissue evidence="1">Shoot tissue taken approximately 20 cm above the soil surface</tissue>
    </source>
</reference>
<organism evidence="1">
    <name type="scientific">Arundo donax</name>
    <name type="common">Giant reed</name>
    <name type="synonym">Donax arundinaceus</name>
    <dbReference type="NCBI Taxonomy" id="35708"/>
    <lineage>
        <taxon>Eukaryota</taxon>
        <taxon>Viridiplantae</taxon>
        <taxon>Streptophyta</taxon>
        <taxon>Embryophyta</taxon>
        <taxon>Tracheophyta</taxon>
        <taxon>Spermatophyta</taxon>
        <taxon>Magnoliopsida</taxon>
        <taxon>Liliopsida</taxon>
        <taxon>Poales</taxon>
        <taxon>Poaceae</taxon>
        <taxon>PACMAD clade</taxon>
        <taxon>Arundinoideae</taxon>
        <taxon>Arundineae</taxon>
        <taxon>Arundo</taxon>
    </lineage>
</organism>
<accession>A0A0A8Y196</accession>
<sequence length="14" mass="1442">MSRAATSPQPCGHV</sequence>
<reference evidence="1" key="2">
    <citation type="journal article" date="2015" name="Data Brief">
        <title>Shoot transcriptome of the giant reed, Arundo donax.</title>
        <authorList>
            <person name="Barrero R.A."/>
            <person name="Guerrero F.D."/>
            <person name="Moolhuijzen P."/>
            <person name="Goolsby J.A."/>
            <person name="Tidwell J."/>
            <person name="Bellgard S.E."/>
            <person name="Bellgard M.I."/>
        </authorList>
    </citation>
    <scope>NUCLEOTIDE SEQUENCE</scope>
    <source>
        <tissue evidence="1">Shoot tissue taken approximately 20 cm above the soil surface</tissue>
    </source>
</reference>
<protein>
    <submittedName>
        <fullName evidence="1">Uncharacterized protein</fullName>
    </submittedName>
</protein>
<dbReference type="EMBL" id="GBRH01278064">
    <property type="protein sequence ID" value="JAD19831.1"/>
    <property type="molecule type" value="Transcribed_RNA"/>
</dbReference>
<proteinExistence type="predicted"/>
<evidence type="ECO:0000313" key="1">
    <source>
        <dbReference type="EMBL" id="JAD19831.1"/>
    </source>
</evidence>